<feature type="domain" description="GspL cytoplasmic actin-ATPase-like" evidence="12">
    <location>
        <begin position="6"/>
        <end position="189"/>
    </location>
</feature>
<evidence type="ECO:0000256" key="8">
    <source>
        <dbReference type="ARBA" id="ARBA00022989"/>
    </source>
</evidence>
<proteinExistence type="inferred from homology"/>
<keyword evidence="4" id="KW-1003">Cell membrane</keyword>
<protein>
    <recommendedName>
        <fullName evidence="10">Type II secretion system protein L</fullName>
        <shortName evidence="10">T2SS protein L</shortName>
    </recommendedName>
</protein>
<dbReference type="PIRSF" id="PIRSF015761">
    <property type="entry name" value="Protein_L"/>
    <property type="match status" value="1"/>
</dbReference>
<dbReference type="Gene3D" id="3.30.1360.100">
    <property type="entry name" value="General secretion pathway protein M, EpsM"/>
    <property type="match status" value="1"/>
</dbReference>
<evidence type="ECO:0000256" key="11">
    <source>
        <dbReference type="SAM" id="Phobius"/>
    </source>
</evidence>
<evidence type="ECO:0000256" key="2">
    <source>
        <dbReference type="ARBA" id="ARBA00005318"/>
    </source>
</evidence>
<evidence type="ECO:0000259" key="12">
    <source>
        <dbReference type="Pfam" id="PF05134"/>
    </source>
</evidence>
<keyword evidence="7 10" id="KW-0653">Protein transport</keyword>
<evidence type="ECO:0000313" key="15">
    <source>
        <dbReference type="Proteomes" id="UP000004931"/>
    </source>
</evidence>
<keyword evidence="3 10" id="KW-0813">Transport</keyword>
<keyword evidence="8 11" id="KW-1133">Transmembrane helix</keyword>
<dbReference type="InterPro" id="IPR007812">
    <property type="entry name" value="T2SS_protein-GspL"/>
</dbReference>
<comment type="caution">
    <text evidence="14">The sequence shown here is derived from an EMBL/GenBank/DDBJ whole genome shotgun (WGS) entry which is preliminary data.</text>
</comment>
<dbReference type="EMBL" id="AAVT01000002">
    <property type="protein sequence ID" value="EAW31880.1"/>
    <property type="molecule type" value="Genomic_DNA"/>
</dbReference>
<dbReference type="eggNOG" id="COG3297">
    <property type="taxonomic scope" value="Bacteria"/>
</dbReference>
<dbReference type="GO" id="GO:0015628">
    <property type="term" value="P:protein secretion by the type II secretion system"/>
    <property type="evidence" value="ECO:0007669"/>
    <property type="project" value="InterPro"/>
</dbReference>
<accession>A0YBF0</accession>
<dbReference type="InterPro" id="IPR043129">
    <property type="entry name" value="ATPase_NBD"/>
</dbReference>
<keyword evidence="9 11" id="KW-0472">Membrane</keyword>
<dbReference type="STRING" id="247633.GP2143_05500"/>
<dbReference type="OrthoDB" id="7011844at2"/>
<comment type="subcellular location">
    <subcellularLocation>
        <location evidence="1">Cell inner membrane</location>
        <topology evidence="1">Single-pass membrane protein</topology>
    </subcellularLocation>
</comment>
<evidence type="ECO:0000256" key="7">
    <source>
        <dbReference type="ARBA" id="ARBA00022927"/>
    </source>
</evidence>
<dbReference type="NCBIfam" id="TIGR01709">
    <property type="entry name" value="typeII_sec_gspL"/>
    <property type="match status" value="1"/>
</dbReference>
<name>A0YBF0_9GAMM</name>
<keyword evidence="6 11" id="KW-0812">Transmembrane</keyword>
<dbReference type="Pfam" id="PF12693">
    <property type="entry name" value="GspL_C"/>
    <property type="match status" value="1"/>
</dbReference>
<evidence type="ECO:0000256" key="10">
    <source>
        <dbReference type="PIRNR" id="PIRNR015761"/>
    </source>
</evidence>
<dbReference type="GO" id="GO:0015627">
    <property type="term" value="C:type II protein secretion system complex"/>
    <property type="evidence" value="ECO:0007669"/>
    <property type="project" value="InterPro"/>
</dbReference>
<dbReference type="Gene3D" id="3.30.420.380">
    <property type="match status" value="1"/>
</dbReference>
<dbReference type="CDD" id="cd24017">
    <property type="entry name" value="ASKHA_T2SSL_N"/>
    <property type="match status" value="1"/>
</dbReference>
<keyword evidence="15" id="KW-1185">Reference proteome</keyword>
<reference evidence="14 15" key="1">
    <citation type="journal article" date="2010" name="J. Bacteriol.">
        <title>Genome sequence of the oligotrophic marine Gammaproteobacterium HTCC2143, isolated from the Oregon Coast.</title>
        <authorList>
            <person name="Oh H.M."/>
            <person name="Kang I."/>
            <person name="Ferriera S."/>
            <person name="Giovannoni S.J."/>
            <person name="Cho J.C."/>
        </authorList>
    </citation>
    <scope>NUCLEOTIDE SEQUENCE [LARGE SCALE GENOMIC DNA]</scope>
    <source>
        <strain evidence="14 15">HTCC2143</strain>
    </source>
</reference>
<evidence type="ECO:0000256" key="9">
    <source>
        <dbReference type="ARBA" id="ARBA00023136"/>
    </source>
</evidence>
<dbReference type="InterPro" id="IPR024230">
    <property type="entry name" value="GspL_cyto_dom"/>
</dbReference>
<evidence type="ECO:0000256" key="3">
    <source>
        <dbReference type="ARBA" id="ARBA00022448"/>
    </source>
</evidence>
<sequence>MNNQLVIRLREIELTLSSEVDWSLFDGDGQHLCSSSSPLAQLRLNANNVIDEFSIVVIVPGEAINLLSPSFPSRQLKQIKQALPFMVEEMIADEIENVHIALPDQFDGADGVVNLAVVSHAVLINWLDILHSVKLSPTRIISDVLCIPFHAGQLSLLLDDKRVMMRSGQHSGLVLPIEDFGFLFASWIGQHSKQDAVSAKPVINIAYSSQSNSGSSASSDDRLVDKNGHVEPEVVAFVRQNHHDCEIKVTAYHEPIAEILVSSYSNERLDRQLNLLQGGYAVSAAGKNDWSNWRSVISVVAIGLLSYLLLMAGSGWYFNGKGNSLDAEAVLLYQQLFPNERRIVSPKKQMQNHIRLSGVGKNSDFLPILASLASTLAADSDELKLIVDQLRFDGGSGELQIQLRSSSIEKLDQLKRNLEGIGLEVDINSAAEQDDYVMGRLVVRRL</sequence>
<evidence type="ECO:0000256" key="4">
    <source>
        <dbReference type="ARBA" id="ARBA00022475"/>
    </source>
</evidence>
<dbReference type="GO" id="GO:0005886">
    <property type="term" value="C:plasma membrane"/>
    <property type="evidence" value="ECO:0007669"/>
    <property type="project" value="UniProtKB-SubCell"/>
</dbReference>
<comment type="function">
    <text evidence="10">Inner membrane component of the type II secretion system required for the energy-dependent secretion of extracellular factors such as proteases and toxins from the periplasm.</text>
</comment>
<comment type="similarity">
    <text evidence="2 10">Belongs to the GSP L family.</text>
</comment>
<evidence type="ECO:0000256" key="1">
    <source>
        <dbReference type="ARBA" id="ARBA00004377"/>
    </source>
</evidence>
<dbReference type="Pfam" id="PF05134">
    <property type="entry name" value="T2SSL"/>
    <property type="match status" value="1"/>
</dbReference>
<gene>
    <name evidence="14" type="ORF">GP2143_05500</name>
</gene>
<dbReference type="InterPro" id="IPR025691">
    <property type="entry name" value="GspL_pp_dom"/>
</dbReference>
<evidence type="ECO:0000313" key="14">
    <source>
        <dbReference type="EMBL" id="EAW31880.1"/>
    </source>
</evidence>
<dbReference type="AlphaFoldDB" id="A0YBF0"/>
<keyword evidence="5" id="KW-0997">Cell inner membrane</keyword>
<organism evidence="14 15">
    <name type="scientific">marine gamma proteobacterium HTCC2143</name>
    <dbReference type="NCBI Taxonomy" id="247633"/>
    <lineage>
        <taxon>Bacteria</taxon>
        <taxon>Pseudomonadati</taxon>
        <taxon>Pseudomonadota</taxon>
        <taxon>Gammaproteobacteria</taxon>
        <taxon>Cellvibrionales</taxon>
        <taxon>Spongiibacteraceae</taxon>
        <taxon>BD1-7 clade</taxon>
    </lineage>
</organism>
<evidence type="ECO:0000259" key="13">
    <source>
        <dbReference type="Pfam" id="PF12693"/>
    </source>
</evidence>
<dbReference type="Proteomes" id="UP000004931">
    <property type="component" value="Unassembled WGS sequence"/>
</dbReference>
<evidence type="ECO:0000256" key="5">
    <source>
        <dbReference type="ARBA" id="ARBA00022519"/>
    </source>
</evidence>
<dbReference type="GO" id="GO:0009276">
    <property type="term" value="C:Gram-negative-bacterium-type cell wall"/>
    <property type="evidence" value="ECO:0007669"/>
    <property type="project" value="InterPro"/>
</dbReference>
<dbReference type="SUPFAM" id="SSF53067">
    <property type="entry name" value="Actin-like ATPase domain"/>
    <property type="match status" value="1"/>
</dbReference>
<feature type="transmembrane region" description="Helical" evidence="11">
    <location>
        <begin position="296"/>
        <end position="318"/>
    </location>
</feature>
<evidence type="ECO:0000256" key="6">
    <source>
        <dbReference type="ARBA" id="ARBA00022692"/>
    </source>
</evidence>
<feature type="domain" description="GspL periplasmic" evidence="13">
    <location>
        <begin position="289"/>
        <end position="445"/>
    </location>
</feature>